<dbReference type="HOGENOM" id="CLU_090993_0_1_11"/>
<feature type="region of interest" description="Disordered" evidence="1">
    <location>
        <begin position="1"/>
        <end position="21"/>
    </location>
</feature>
<dbReference type="GeneID" id="29743523"/>
<name>E3H072_ROTDC</name>
<evidence type="ECO:0000313" key="2">
    <source>
        <dbReference type="EMBL" id="ADP39879.1"/>
    </source>
</evidence>
<dbReference type="InterPro" id="IPR025591">
    <property type="entry name" value="RloB"/>
</dbReference>
<dbReference type="EMBL" id="CP002280">
    <property type="protein sequence ID" value="ADP39879.1"/>
    <property type="molecule type" value="Genomic_DNA"/>
</dbReference>
<dbReference type="KEGG" id="rdn:HMPREF0733_10421"/>
<evidence type="ECO:0008006" key="4">
    <source>
        <dbReference type="Google" id="ProtNLM"/>
    </source>
</evidence>
<gene>
    <name evidence="2" type="ordered locus">HMPREF0733_10421</name>
</gene>
<reference evidence="3" key="1">
    <citation type="submission" date="2010-10" db="EMBL/GenBank/DDBJ databases">
        <title>The complete genome of Rothia dentocariosa ATCC 17931.</title>
        <authorList>
            <person name="Muzny D."/>
            <person name="Qin X."/>
            <person name="Buhay C."/>
            <person name="Dugan-Rocha S."/>
            <person name="Ding Y."/>
            <person name="Chen G."/>
            <person name="Hawes A."/>
            <person name="Holder M."/>
            <person name="Jhangiani S."/>
            <person name="Johnson A."/>
            <person name="Khan Z."/>
            <person name="Li Z."/>
            <person name="Liu W."/>
            <person name="Liu X."/>
            <person name="Perez L."/>
            <person name="Shen H."/>
            <person name="Wang Q."/>
            <person name="Watt J."/>
            <person name="Xi L."/>
            <person name="Xin Y."/>
            <person name="Zhou J."/>
            <person name="Deng J."/>
            <person name="Jiang H."/>
            <person name="Liu Y."/>
            <person name="Qu J."/>
            <person name="Song X.-Z."/>
            <person name="Zhang L."/>
            <person name="Villasana D."/>
            <person name="Johnson A."/>
            <person name="Liu J."/>
            <person name="Liyanage D."/>
            <person name="Lorensuhewa L."/>
            <person name="Robinson T."/>
            <person name="Song A."/>
            <person name="Song B.-B."/>
            <person name="Dinh H."/>
            <person name="Thornton R."/>
            <person name="Coyle M."/>
            <person name="Francisco L."/>
            <person name="Jackson L."/>
            <person name="Javaid M."/>
            <person name="Korchina V."/>
            <person name="Kovar C."/>
            <person name="Mata R."/>
            <person name="Mathew T."/>
            <person name="Ngo R."/>
            <person name="Nguyen L."/>
            <person name="Nguyen N."/>
            <person name="Okwuonu G."/>
            <person name="Ongeri F."/>
            <person name="Pham C."/>
            <person name="Simmons D."/>
            <person name="Wilczek-Boney K."/>
            <person name="Hale W."/>
            <person name="Jakkamsetti A."/>
            <person name="Pham P."/>
            <person name="Ruth R."/>
            <person name="San Lucas F."/>
            <person name="Warren J."/>
            <person name="Zhang J."/>
            <person name="Zhao Z."/>
            <person name="Zhou C."/>
            <person name="Zhu D."/>
            <person name="Lee S."/>
            <person name="Bess C."/>
            <person name="Blankenburg K."/>
            <person name="Forbes L."/>
            <person name="Fu Q."/>
            <person name="Gubbala S."/>
            <person name="Hirani K."/>
            <person name="Jayaseelan J.C."/>
            <person name="Lara F."/>
            <person name="Munidasa M."/>
            <person name="Palculict T."/>
            <person name="Patil S."/>
            <person name="Pu L.-L."/>
            <person name="Saada N."/>
            <person name="Tang L."/>
            <person name="Weissenberger G."/>
            <person name="Zhu Y."/>
            <person name="Hemphill L."/>
            <person name="Shang Y."/>
            <person name="Youmans B."/>
            <person name="Ayvaz T."/>
            <person name="Ross M."/>
            <person name="Santibanez J."/>
            <person name="Aqrawi P."/>
            <person name="Gross S."/>
            <person name="Joshi V."/>
            <person name="Fowler G."/>
            <person name="Nazareth L."/>
            <person name="Reid J."/>
            <person name="Worley K."/>
            <person name="Petrosino J."/>
            <person name="Highlander S."/>
            <person name="Gibbs R."/>
        </authorList>
    </citation>
    <scope>NUCLEOTIDE SEQUENCE [LARGE SCALE GENOMIC DNA]</scope>
    <source>
        <strain evidence="3">ATCC 17931 / CDC X599 / XDIA</strain>
    </source>
</reference>
<proteinExistence type="predicted"/>
<dbReference type="Pfam" id="PF13707">
    <property type="entry name" value="RloB"/>
    <property type="match status" value="1"/>
</dbReference>
<organism evidence="2 3">
    <name type="scientific">Rothia dentocariosa (strain ATCC 17931 / CDC X599 / XDIA)</name>
    <dbReference type="NCBI Taxonomy" id="762948"/>
    <lineage>
        <taxon>Bacteria</taxon>
        <taxon>Bacillati</taxon>
        <taxon>Actinomycetota</taxon>
        <taxon>Actinomycetes</taxon>
        <taxon>Micrococcales</taxon>
        <taxon>Micrococcaceae</taxon>
        <taxon>Rothia</taxon>
    </lineage>
</organism>
<accession>E3H072</accession>
<dbReference type="AlphaFoldDB" id="E3H072"/>
<evidence type="ECO:0000256" key="1">
    <source>
        <dbReference type="SAM" id="MobiDB-lite"/>
    </source>
</evidence>
<dbReference type="eggNOG" id="ENOG5032ZS8">
    <property type="taxonomic scope" value="Bacteria"/>
</dbReference>
<protein>
    <recommendedName>
        <fullName evidence="4">RloB domain-containing protein</fullName>
    </recommendedName>
</protein>
<sequence>MGRRSRKNSKDLFPNNPRSKDRVPKRNFLICVEGEKTEPKYFKMLTEHIKNLGINTDIKVVKPKGSDPASILKGCLSYLREAENDGNAYDDCFCVVDVDAHATLDQALRDARSHHISMVVTNLKFEVWLLWHVGDQPGGYANNHQLDTLVKKLSNSGKAPLLTGSNYKGLHPNFPIENYRDAVKIARQKDPQMAFNRKGQNPSSAMPLLIEKLMG</sequence>
<dbReference type="RefSeq" id="WP_013397719.1">
    <property type="nucleotide sequence ID" value="NC_014643.1"/>
</dbReference>
<dbReference type="Proteomes" id="UP000000387">
    <property type="component" value="Chromosome"/>
</dbReference>
<evidence type="ECO:0000313" key="3">
    <source>
        <dbReference type="Proteomes" id="UP000000387"/>
    </source>
</evidence>